<dbReference type="GO" id="GO:0006355">
    <property type="term" value="P:regulation of DNA-templated transcription"/>
    <property type="evidence" value="ECO:0007669"/>
    <property type="project" value="InterPro"/>
</dbReference>
<evidence type="ECO:0000259" key="5">
    <source>
        <dbReference type="PROSITE" id="PS50110"/>
    </source>
</evidence>
<dbReference type="RefSeq" id="WP_037495223.1">
    <property type="nucleotide sequence ID" value="NZ_JJMU01000010.1"/>
</dbReference>
<dbReference type="InterPro" id="IPR016032">
    <property type="entry name" value="Sig_transdc_resp-reg_C-effctor"/>
</dbReference>
<evidence type="ECO:0000259" key="4">
    <source>
        <dbReference type="PROSITE" id="PS50043"/>
    </source>
</evidence>
<keyword evidence="2" id="KW-0238">DNA-binding</keyword>
<evidence type="ECO:0000313" key="7">
    <source>
        <dbReference type="Proteomes" id="UP000031802"/>
    </source>
</evidence>
<keyword evidence="1 3" id="KW-0597">Phosphoprotein</keyword>
<dbReference type="InterPro" id="IPR036388">
    <property type="entry name" value="WH-like_DNA-bd_sf"/>
</dbReference>
<dbReference type="CDD" id="cd06170">
    <property type="entry name" value="LuxR_C_like"/>
    <property type="match status" value="1"/>
</dbReference>
<dbReference type="PROSITE" id="PS50043">
    <property type="entry name" value="HTH_LUXR_2"/>
    <property type="match status" value="1"/>
</dbReference>
<dbReference type="SUPFAM" id="SSF46894">
    <property type="entry name" value="C-terminal effector domain of the bipartite response regulators"/>
    <property type="match status" value="1"/>
</dbReference>
<feature type="domain" description="HTH luxR-type" evidence="4">
    <location>
        <begin position="146"/>
        <end position="211"/>
    </location>
</feature>
<dbReference type="GO" id="GO:0000160">
    <property type="term" value="P:phosphorelay signal transduction system"/>
    <property type="evidence" value="ECO:0007669"/>
    <property type="project" value="InterPro"/>
</dbReference>
<dbReference type="STRING" id="1229276.DI53_0631"/>
<feature type="modified residue" description="4-aspartylphosphate" evidence="3">
    <location>
        <position position="54"/>
    </location>
</feature>
<evidence type="ECO:0000313" key="6">
    <source>
        <dbReference type="EMBL" id="KGE15527.1"/>
    </source>
</evidence>
<dbReference type="Pfam" id="PF00072">
    <property type="entry name" value="Response_reg"/>
    <property type="match status" value="1"/>
</dbReference>
<dbReference type="CDD" id="cd17535">
    <property type="entry name" value="REC_NarL-like"/>
    <property type="match status" value="1"/>
</dbReference>
<evidence type="ECO:0000256" key="3">
    <source>
        <dbReference type="PROSITE-ProRule" id="PRU00169"/>
    </source>
</evidence>
<dbReference type="InterPro" id="IPR051015">
    <property type="entry name" value="EvgA-like"/>
</dbReference>
<proteinExistence type="predicted"/>
<sequence>MKKILIADDHSIVRLGASFIIKELIAEATILQAETYDEVYAELKKDNIDLLLLDINMPGGNNIKMIKEILEIRPLVKILIFSSYEENLYALRYISAGASGYLHKNTAMSELKNAIQNIITRGRYMSEAVKELYIQKLTTSKSSFDGNDQLRKLSNREMDVAKHLIKGLGILDVANLMELSSSTVSTYKSRIFEKLNVNNLPELIELFKLHDEEQH</sequence>
<dbReference type="AlphaFoldDB" id="A0A0B8T2J2"/>
<dbReference type="PANTHER" id="PTHR45566">
    <property type="entry name" value="HTH-TYPE TRANSCRIPTIONAL REGULATOR YHJB-RELATED"/>
    <property type="match status" value="1"/>
</dbReference>
<reference evidence="6 7" key="2">
    <citation type="journal article" date="2015" name="PLoS ONE">
        <title>Whole-Genome Optical Mapping and Finished Genome Sequence of Sphingobacterium deserti sp. nov., a New Species Isolated from the Western Desert of China.</title>
        <authorList>
            <person name="Teng C."/>
            <person name="Zhou Z."/>
            <person name="Molnar I."/>
            <person name="Li X."/>
            <person name="Tang R."/>
            <person name="Chen M."/>
            <person name="Wang L."/>
            <person name="Su S."/>
            <person name="Zhang W."/>
            <person name="Lin M."/>
        </authorList>
    </citation>
    <scope>NUCLEOTIDE SEQUENCE [LARGE SCALE GENOMIC DNA]</scope>
    <source>
        <strain evidence="7">ACCC05744</strain>
    </source>
</reference>
<dbReference type="PROSITE" id="PS50110">
    <property type="entry name" value="RESPONSE_REGULATORY"/>
    <property type="match status" value="1"/>
</dbReference>
<evidence type="ECO:0000256" key="2">
    <source>
        <dbReference type="ARBA" id="ARBA00023125"/>
    </source>
</evidence>
<dbReference type="SMART" id="SM00421">
    <property type="entry name" value="HTH_LUXR"/>
    <property type="match status" value="1"/>
</dbReference>
<organism evidence="6 7">
    <name type="scientific">Sphingobacterium deserti</name>
    <dbReference type="NCBI Taxonomy" id="1229276"/>
    <lineage>
        <taxon>Bacteria</taxon>
        <taxon>Pseudomonadati</taxon>
        <taxon>Bacteroidota</taxon>
        <taxon>Sphingobacteriia</taxon>
        <taxon>Sphingobacteriales</taxon>
        <taxon>Sphingobacteriaceae</taxon>
        <taxon>Sphingobacterium</taxon>
    </lineage>
</organism>
<reference evidence="7" key="1">
    <citation type="submission" date="2014-04" db="EMBL/GenBank/DDBJ databases">
        <title>Whole-Genome optical mapping and complete genome sequence of Sphingobacterium deserti sp. nov., a new spaces isolated from desert in the west of China.</title>
        <authorList>
            <person name="Teng C."/>
            <person name="Zhou Z."/>
            <person name="Li X."/>
            <person name="Chen M."/>
            <person name="Lin M."/>
            <person name="Wang L."/>
            <person name="Su S."/>
            <person name="Zhang C."/>
            <person name="Zhang W."/>
        </authorList>
    </citation>
    <scope>NUCLEOTIDE SEQUENCE [LARGE SCALE GENOMIC DNA]</scope>
    <source>
        <strain evidence="7">ACCC05744</strain>
    </source>
</reference>
<dbReference type="OrthoDB" id="1013073at2"/>
<dbReference type="EMBL" id="JJMU01000010">
    <property type="protein sequence ID" value="KGE15527.1"/>
    <property type="molecule type" value="Genomic_DNA"/>
</dbReference>
<dbReference type="InterPro" id="IPR000792">
    <property type="entry name" value="Tscrpt_reg_LuxR_C"/>
</dbReference>
<dbReference type="InterPro" id="IPR058245">
    <property type="entry name" value="NreC/VraR/RcsB-like_REC"/>
</dbReference>
<comment type="caution">
    <text evidence="6">The sequence shown here is derived from an EMBL/GenBank/DDBJ whole genome shotgun (WGS) entry which is preliminary data.</text>
</comment>
<dbReference type="eggNOG" id="COG2197">
    <property type="taxonomic scope" value="Bacteria"/>
</dbReference>
<accession>A0A0B8T2J2</accession>
<dbReference type="PRINTS" id="PR00038">
    <property type="entry name" value="HTHLUXR"/>
</dbReference>
<dbReference type="Pfam" id="PF00196">
    <property type="entry name" value="GerE"/>
    <property type="match status" value="1"/>
</dbReference>
<name>A0A0B8T2J2_9SPHI</name>
<dbReference type="Gene3D" id="3.40.50.2300">
    <property type="match status" value="1"/>
</dbReference>
<dbReference type="PANTHER" id="PTHR45566:SF2">
    <property type="entry name" value="NARL SUBFAMILY"/>
    <property type="match status" value="1"/>
</dbReference>
<dbReference type="InterPro" id="IPR011006">
    <property type="entry name" value="CheY-like_superfamily"/>
</dbReference>
<dbReference type="InterPro" id="IPR001789">
    <property type="entry name" value="Sig_transdc_resp-reg_receiver"/>
</dbReference>
<dbReference type="GO" id="GO:0003677">
    <property type="term" value="F:DNA binding"/>
    <property type="evidence" value="ECO:0007669"/>
    <property type="project" value="UniProtKB-KW"/>
</dbReference>
<dbReference type="Proteomes" id="UP000031802">
    <property type="component" value="Unassembled WGS sequence"/>
</dbReference>
<dbReference type="SUPFAM" id="SSF52172">
    <property type="entry name" value="CheY-like"/>
    <property type="match status" value="1"/>
</dbReference>
<dbReference type="PATRIC" id="fig|1229276.3.peg.652"/>
<dbReference type="Gene3D" id="1.10.10.10">
    <property type="entry name" value="Winged helix-like DNA-binding domain superfamily/Winged helix DNA-binding domain"/>
    <property type="match status" value="1"/>
</dbReference>
<keyword evidence="7" id="KW-1185">Reference proteome</keyword>
<feature type="domain" description="Response regulatory" evidence="5">
    <location>
        <begin position="3"/>
        <end position="119"/>
    </location>
</feature>
<dbReference type="SMART" id="SM00448">
    <property type="entry name" value="REC"/>
    <property type="match status" value="1"/>
</dbReference>
<protein>
    <submittedName>
        <fullName evidence="6">Two component transcriptional regulator, LuxR family</fullName>
    </submittedName>
</protein>
<evidence type="ECO:0000256" key="1">
    <source>
        <dbReference type="ARBA" id="ARBA00022553"/>
    </source>
</evidence>
<gene>
    <name evidence="6" type="ORF">DI53_0631</name>
</gene>